<feature type="region of interest" description="Disordered" evidence="1">
    <location>
        <begin position="242"/>
        <end position="477"/>
    </location>
</feature>
<evidence type="ECO:0000313" key="4">
    <source>
        <dbReference type="Proteomes" id="UP001148312"/>
    </source>
</evidence>
<dbReference type="EMBL" id="JAPWDQ010000009">
    <property type="protein sequence ID" value="KAJ5481110.1"/>
    <property type="molecule type" value="Genomic_DNA"/>
</dbReference>
<feature type="region of interest" description="Disordered" evidence="1">
    <location>
        <begin position="30"/>
        <end position="59"/>
    </location>
</feature>
<gene>
    <name evidence="3" type="ORF">N7539_007004</name>
</gene>
<dbReference type="PANTHER" id="PTHR39611">
    <property type="entry name" value="HYDROXYPROLINE-RICH GLYCOPROTEIN DZ-HRGP-RELATED"/>
    <property type="match status" value="1"/>
</dbReference>
<evidence type="ECO:0000256" key="1">
    <source>
        <dbReference type="SAM" id="MobiDB-lite"/>
    </source>
</evidence>
<comment type="caution">
    <text evidence="3">The sequence shown here is derived from an EMBL/GenBank/DDBJ whole genome shotgun (WGS) entry which is preliminary data.</text>
</comment>
<evidence type="ECO:0000313" key="3">
    <source>
        <dbReference type="EMBL" id="KAJ5481110.1"/>
    </source>
</evidence>
<organism evidence="3 4">
    <name type="scientific">Penicillium diatomitis</name>
    <dbReference type="NCBI Taxonomy" id="2819901"/>
    <lineage>
        <taxon>Eukaryota</taxon>
        <taxon>Fungi</taxon>
        <taxon>Dikarya</taxon>
        <taxon>Ascomycota</taxon>
        <taxon>Pezizomycotina</taxon>
        <taxon>Eurotiomycetes</taxon>
        <taxon>Eurotiomycetidae</taxon>
        <taxon>Eurotiales</taxon>
        <taxon>Aspergillaceae</taxon>
        <taxon>Penicillium</taxon>
    </lineage>
</organism>
<sequence length="574" mass="63671">MCAAAVPDRSSLPGDESRALILYSTVSSHPDALPQHTSSVQSDASFERPSTSTSAQPNMASAASQWGTLINPDKSPASMLEQLCLGIAQIMHSFDSNPTTDLTPDRLAAFYRKVGGNYDPLFLETKPQALSFIYQSLGCFHSLQPASSPYEPPAIPSLCPNGFVRWQTIQLLMDPDEHWRFLNNAVESWNIADAKGEFFPKTIPRDAFPSEPDPEMLQWHEGVAKRLEHDYIKRNVHRASPPNFGPFHYHFSGKDPLPEEEDYFSHPPQRTSSRRHKSSAHYDSDRPTSRRKSHRHKDSSDSHDESGHRSDPRSRVRPDGGRSGVSSPRTRSPGMSPYVDRPPRPRGRDYSAWHTSPLSGEREDAASRPNPYSHSHGHSHSYSYPPDVDPSEPSPRKPVPDSLSRHRSHRHRNLSPPVDSRGRRHSHDAYTRKPYRDLSPSAPGRAYASQDLYPRDPVNLDTKGDRTPGPQRRPTFVSVSPCMTGRYLPRPLSLLNTLPCPHRGPCLANDLTLSQKKAAEAATAAEVPVGVTQAVVEVAPNDLDPSADLEFLSGHLVDQAPFGAQQPSDICPVA</sequence>
<accession>A0A9W9X2B5</accession>
<reference evidence="3" key="2">
    <citation type="journal article" date="2023" name="IMA Fungus">
        <title>Comparative genomic study of the Penicillium genus elucidates a diverse pangenome and 15 lateral gene transfer events.</title>
        <authorList>
            <person name="Petersen C."/>
            <person name="Sorensen T."/>
            <person name="Nielsen M.R."/>
            <person name="Sondergaard T.E."/>
            <person name="Sorensen J.L."/>
            <person name="Fitzpatrick D.A."/>
            <person name="Frisvad J.C."/>
            <person name="Nielsen K.L."/>
        </authorList>
    </citation>
    <scope>NUCLEOTIDE SEQUENCE</scope>
    <source>
        <strain evidence="3">IBT 30728</strain>
    </source>
</reference>
<feature type="compositionally biased region" description="Basic and acidic residues" evidence="1">
    <location>
        <begin position="298"/>
        <end position="320"/>
    </location>
</feature>
<feature type="compositionally biased region" description="Polar residues" evidence="1">
    <location>
        <begin position="35"/>
        <end position="59"/>
    </location>
</feature>
<reference evidence="3" key="1">
    <citation type="submission" date="2022-12" db="EMBL/GenBank/DDBJ databases">
        <authorList>
            <person name="Petersen C."/>
        </authorList>
    </citation>
    <scope>NUCLEOTIDE SEQUENCE</scope>
    <source>
        <strain evidence="3">IBT 30728</strain>
    </source>
</reference>
<feature type="compositionally biased region" description="Basic and acidic residues" evidence="1">
    <location>
        <begin position="341"/>
        <end position="351"/>
    </location>
</feature>
<name>A0A9W9X2B5_9EURO</name>
<feature type="compositionally biased region" description="Basic and acidic residues" evidence="1">
    <location>
        <begin position="427"/>
        <end position="436"/>
    </location>
</feature>
<dbReference type="InterPro" id="IPR055936">
    <property type="entry name" value="DUF7514"/>
</dbReference>
<dbReference type="RefSeq" id="XP_056788540.1">
    <property type="nucleotide sequence ID" value="XM_056936605.1"/>
</dbReference>
<dbReference type="GeneID" id="81626854"/>
<dbReference type="AlphaFoldDB" id="A0A9W9X2B5"/>
<feature type="domain" description="DUF7514" evidence="2">
    <location>
        <begin position="67"/>
        <end position="223"/>
    </location>
</feature>
<dbReference type="Pfam" id="PF24355">
    <property type="entry name" value="DUF7514"/>
    <property type="match status" value="1"/>
</dbReference>
<protein>
    <recommendedName>
        <fullName evidence="2">DUF7514 domain-containing protein</fullName>
    </recommendedName>
</protein>
<keyword evidence="4" id="KW-1185">Reference proteome</keyword>
<dbReference type="Proteomes" id="UP001148312">
    <property type="component" value="Unassembled WGS sequence"/>
</dbReference>
<dbReference type="PANTHER" id="PTHR39611:SF2">
    <property type="entry name" value="HYDROXYPROLINE-RICH GLYCOPROTEIN DZ-HRGP"/>
    <property type="match status" value="1"/>
</dbReference>
<evidence type="ECO:0000259" key="2">
    <source>
        <dbReference type="Pfam" id="PF24355"/>
    </source>
</evidence>
<proteinExistence type="predicted"/>